<evidence type="ECO:0000256" key="2">
    <source>
        <dbReference type="ARBA" id="ARBA00023002"/>
    </source>
</evidence>
<comment type="similarity">
    <text evidence="1 3">Belongs to the short-chain dehydrogenases/reductases (SDR) family.</text>
</comment>
<dbReference type="PANTHER" id="PTHR43976">
    <property type="entry name" value="SHORT CHAIN DEHYDROGENASE"/>
    <property type="match status" value="1"/>
</dbReference>
<evidence type="ECO:0000256" key="1">
    <source>
        <dbReference type="ARBA" id="ARBA00006484"/>
    </source>
</evidence>
<name>A0AAN7QC94_9EURO</name>
<organism evidence="4 5">
    <name type="scientific">Lithohypha guttulata</name>
    <dbReference type="NCBI Taxonomy" id="1690604"/>
    <lineage>
        <taxon>Eukaryota</taxon>
        <taxon>Fungi</taxon>
        <taxon>Dikarya</taxon>
        <taxon>Ascomycota</taxon>
        <taxon>Pezizomycotina</taxon>
        <taxon>Eurotiomycetes</taxon>
        <taxon>Chaetothyriomycetidae</taxon>
        <taxon>Chaetothyriales</taxon>
        <taxon>Trichomeriaceae</taxon>
        <taxon>Lithohypha</taxon>
    </lineage>
</organism>
<dbReference type="InterPro" id="IPR036291">
    <property type="entry name" value="NAD(P)-bd_dom_sf"/>
</dbReference>
<comment type="caution">
    <text evidence="4">The sequence shown here is derived from an EMBL/GenBank/DDBJ whole genome shotgun (WGS) entry which is preliminary data.</text>
</comment>
<evidence type="ECO:0000313" key="5">
    <source>
        <dbReference type="Proteomes" id="UP001309876"/>
    </source>
</evidence>
<dbReference type="EMBL" id="JAVRRJ010000021">
    <property type="protein sequence ID" value="KAK5080131.1"/>
    <property type="molecule type" value="Genomic_DNA"/>
</dbReference>
<proteinExistence type="inferred from homology"/>
<dbReference type="Proteomes" id="UP001309876">
    <property type="component" value="Unassembled WGS sequence"/>
</dbReference>
<dbReference type="PRINTS" id="PR00081">
    <property type="entry name" value="GDHRDH"/>
</dbReference>
<dbReference type="PANTHER" id="PTHR43976:SF16">
    <property type="entry name" value="SHORT-CHAIN DEHYDROGENASE_REDUCTASE FAMILY PROTEIN"/>
    <property type="match status" value="1"/>
</dbReference>
<dbReference type="CDD" id="cd05374">
    <property type="entry name" value="17beta-HSD-like_SDR_c"/>
    <property type="match status" value="1"/>
</dbReference>
<dbReference type="InterPro" id="IPR002347">
    <property type="entry name" value="SDR_fam"/>
</dbReference>
<dbReference type="AlphaFoldDB" id="A0AAN7QC94"/>
<evidence type="ECO:0000256" key="3">
    <source>
        <dbReference type="RuleBase" id="RU000363"/>
    </source>
</evidence>
<gene>
    <name evidence="4" type="ORF">LTR05_008790</name>
</gene>
<accession>A0AAN7QC94</accession>
<protein>
    <submittedName>
        <fullName evidence="4">Uncharacterized protein</fullName>
    </submittedName>
</protein>
<dbReference type="GO" id="GO:0016491">
    <property type="term" value="F:oxidoreductase activity"/>
    <property type="evidence" value="ECO:0007669"/>
    <property type="project" value="UniProtKB-KW"/>
</dbReference>
<evidence type="ECO:0000313" key="4">
    <source>
        <dbReference type="EMBL" id="KAK5080131.1"/>
    </source>
</evidence>
<dbReference type="InterPro" id="IPR051911">
    <property type="entry name" value="SDR_oxidoreductase"/>
</dbReference>
<keyword evidence="2" id="KW-0560">Oxidoreductase</keyword>
<dbReference type="PRINTS" id="PR00080">
    <property type="entry name" value="SDRFAMILY"/>
</dbReference>
<dbReference type="SUPFAM" id="SSF51735">
    <property type="entry name" value="NAD(P)-binding Rossmann-fold domains"/>
    <property type="match status" value="1"/>
</dbReference>
<dbReference type="Pfam" id="PF00106">
    <property type="entry name" value="adh_short"/>
    <property type="match status" value="1"/>
</dbReference>
<dbReference type="Gene3D" id="3.40.50.720">
    <property type="entry name" value="NAD(P)-binding Rossmann-like Domain"/>
    <property type="match status" value="1"/>
</dbReference>
<sequence length="287" mass="31489">MYQEPSKVWLITGCSTGFGAALVLEALSQGYKVIATARSVSKLANLKEAGADILELDVTASLDDLKAIAKQAYSIHNRLDILVNNAGYSLQGTIEELTPEETQSQFDTNVFGLLNVTRACLPYFRAQRSGTIANISSIGAWRGAPGIGTYTSSKWAVSGFSETMTGELADFGIKVCCIEPGYFRSSFLNPSNRKTDQRRIPEYEGTMGDKVTKMMDQYDNNQPGDVKKGAKVMVDVLSERSGRGVPIRLALGRDAYHAIKQKCEETLELLEAWKDITTTTDHDDVKH</sequence>
<reference evidence="4 5" key="1">
    <citation type="submission" date="2023-08" db="EMBL/GenBank/DDBJ databases">
        <title>Black Yeasts Isolated from many extreme environments.</title>
        <authorList>
            <person name="Coleine C."/>
            <person name="Stajich J.E."/>
            <person name="Selbmann L."/>
        </authorList>
    </citation>
    <scope>NUCLEOTIDE SEQUENCE [LARGE SCALE GENOMIC DNA]</scope>
    <source>
        <strain evidence="4 5">CCFEE 5910</strain>
    </source>
</reference>
<keyword evidence="5" id="KW-1185">Reference proteome</keyword>